<dbReference type="Proteomes" id="UP001210865">
    <property type="component" value="Chromosome"/>
</dbReference>
<keyword evidence="3" id="KW-1185">Reference proteome</keyword>
<accession>A0ABY7NL16</accession>
<dbReference type="RefSeq" id="WP_270076144.1">
    <property type="nucleotide sequence ID" value="NZ_CP115174.1"/>
</dbReference>
<organism evidence="2 3">
    <name type="scientific">Sphingomonas abietis</name>
    <dbReference type="NCBI Taxonomy" id="3012344"/>
    <lineage>
        <taxon>Bacteria</taxon>
        <taxon>Pseudomonadati</taxon>
        <taxon>Pseudomonadota</taxon>
        <taxon>Alphaproteobacteria</taxon>
        <taxon>Sphingomonadales</taxon>
        <taxon>Sphingomonadaceae</taxon>
        <taxon>Sphingomonas</taxon>
    </lineage>
</organism>
<evidence type="ECO:0000313" key="2">
    <source>
        <dbReference type="EMBL" id="WBO21495.1"/>
    </source>
</evidence>
<proteinExistence type="predicted"/>
<keyword evidence="1" id="KW-0732">Signal</keyword>
<dbReference type="InterPro" id="IPR034242">
    <property type="entry name" value="MauL"/>
</dbReference>
<feature type="signal peptide" evidence="1">
    <location>
        <begin position="1"/>
        <end position="19"/>
    </location>
</feature>
<dbReference type="EMBL" id="CP115174">
    <property type="protein sequence ID" value="WBO21495.1"/>
    <property type="molecule type" value="Genomic_DNA"/>
</dbReference>
<dbReference type="InterPro" id="IPR008972">
    <property type="entry name" value="Cupredoxin"/>
</dbReference>
<evidence type="ECO:0000256" key="1">
    <source>
        <dbReference type="SAM" id="SignalP"/>
    </source>
</evidence>
<feature type="chain" id="PRO_5046369208" evidence="1">
    <location>
        <begin position="20"/>
        <end position="194"/>
    </location>
</feature>
<name>A0ABY7NL16_9SPHN</name>
<reference evidence="2 3" key="1">
    <citation type="submission" date="2022-12" db="EMBL/GenBank/DDBJ databases">
        <title>Sphingomonas abieness sp. nov., an endophytic bacterium isolated from Abies koreana.</title>
        <authorList>
            <person name="Jiang L."/>
            <person name="Lee J."/>
        </authorList>
    </citation>
    <scope>NUCLEOTIDE SEQUENCE [LARGE SCALE GENOMIC DNA]</scope>
    <source>
        <strain evidence="3">PAMB 00755</strain>
    </source>
</reference>
<dbReference type="CDD" id="cd04221">
    <property type="entry name" value="MauL"/>
    <property type="match status" value="1"/>
</dbReference>
<sequence length="194" mass="20381">MTKWIALLGLSLMATAATAGNVQVQVRGADGAPVADAVVTVSAHAAGRITFPWPSVVKQQNITFDPHVLIVPVGASVSFPNMDNVRHHVYSFSKPKKFELKLYGHEEARTVVFDKPGVVAIGCNIHDQMSGFIVVVDTPYAAKTDASGRVTIANVPAGNATLTVWSAAMRAPGNQLAQPVTITPAGLSKVVSTP</sequence>
<dbReference type="SUPFAM" id="SSF49503">
    <property type="entry name" value="Cupredoxins"/>
    <property type="match status" value="1"/>
</dbReference>
<dbReference type="Gene3D" id="2.60.40.420">
    <property type="entry name" value="Cupredoxins - blue copper proteins"/>
    <property type="match status" value="1"/>
</dbReference>
<protein>
    <submittedName>
        <fullName evidence="2">Methylamine utilization protein</fullName>
    </submittedName>
</protein>
<evidence type="ECO:0000313" key="3">
    <source>
        <dbReference type="Proteomes" id="UP001210865"/>
    </source>
</evidence>
<gene>
    <name evidence="2" type="ORF">PBT88_15075</name>
</gene>